<protein>
    <recommendedName>
        <fullName evidence="8">Rod shape-determining protein MreB</fullName>
    </recommendedName>
</protein>
<evidence type="ECO:0000256" key="2">
    <source>
        <dbReference type="ARBA" id="ARBA00022490"/>
    </source>
</evidence>
<comment type="subcellular location">
    <subcellularLocation>
        <location evidence="1">Cytoplasm</location>
    </subcellularLocation>
</comment>
<evidence type="ECO:0000256" key="5">
    <source>
        <dbReference type="SAM" id="MobiDB-lite"/>
    </source>
</evidence>
<keyword evidence="4" id="KW-0067">ATP-binding</keyword>
<evidence type="ECO:0000256" key="1">
    <source>
        <dbReference type="ARBA" id="ARBA00004496"/>
    </source>
</evidence>
<reference evidence="6 7" key="1">
    <citation type="submission" date="2019-02" db="EMBL/GenBank/DDBJ databases">
        <title>Kribbella capetownensis sp. nov. and Kribbella speibonae sp. nov., isolated from soil.</title>
        <authorList>
            <person name="Curtis S.M."/>
            <person name="Norton I."/>
            <person name="Everest G.J."/>
            <person name="Meyers P.R."/>
        </authorList>
    </citation>
    <scope>NUCLEOTIDE SEQUENCE [LARGE SCALE GENOMIC DNA]</scope>
    <source>
        <strain evidence="6 7">KCTC 29219</strain>
    </source>
</reference>
<comment type="caution">
    <text evidence="6">The sequence shown here is derived from an EMBL/GenBank/DDBJ whole genome shotgun (WGS) entry which is preliminary data.</text>
</comment>
<evidence type="ECO:0000313" key="6">
    <source>
        <dbReference type="EMBL" id="TCC08709.1"/>
    </source>
</evidence>
<keyword evidence="2" id="KW-0963">Cytoplasm</keyword>
<dbReference type="PANTHER" id="PTHR42749:SF1">
    <property type="entry name" value="CELL SHAPE-DETERMINING PROTEIN MREB"/>
    <property type="match status" value="1"/>
</dbReference>
<evidence type="ECO:0008006" key="8">
    <source>
        <dbReference type="Google" id="ProtNLM"/>
    </source>
</evidence>
<dbReference type="Pfam" id="PF06723">
    <property type="entry name" value="MreB_Mbl"/>
    <property type="match status" value="2"/>
</dbReference>
<feature type="region of interest" description="Disordered" evidence="5">
    <location>
        <begin position="1"/>
        <end position="27"/>
    </location>
</feature>
<evidence type="ECO:0000256" key="4">
    <source>
        <dbReference type="ARBA" id="ARBA00022840"/>
    </source>
</evidence>
<dbReference type="InterPro" id="IPR043129">
    <property type="entry name" value="ATPase_NBD"/>
</dbReference>
<feature type="compositionally biased region" description="Polar residues" evidence="5">
    <location>
        <begin position="1"/>
        <end position="10"/>
    </location>
</feature>
<dbReference type="InterPro" id="IPR056546">
    <property type="entry name" value="MreB_MamK-like"/>
</dbReference>
<dbReference type="OrthoDB" id="4323471at2"/>
<dbReference type="GO" id="GO:0005737">
    <property type="term" value="C:cytoplasm"/>
    <property type="evidence" value="ECO:0007669"/>
    <property type="project" value="UniProtKB-SubCell"/>
</dbReference>
<evidence type="ECO:0000256" key="3">
    <source>
        <dbReference type="ARBA" id="ARBA00022741"/>
    </source>
</evidence>
<dbReference type="EMBL" id="SJJZ01000002">
    <property type="protein sequence ID" value="TCC08709.1"/>
    <property type="molecule type" value="Genomic_DNA"/>
</dbReference>
<sequence>MTPASRTPFSRTAALRRRGTWPASQRSSGVAIDLGSARTKAWMPDHGLIVDEPTIISPGADGGSRPVHRGVVVDEAGAARILERLLGHRAGLGHYSMVVLTTPVLCAGQHQRVVRAALEVLDARVVLTIDGVKAAALGAGADLARPLLVLDIGAGLTEVGLLVDGGLTQAHRLDVGTSDLGATTTVAELVQSIVAVVTDLLRLDCGGLVVDALDRGPLLTGGGALRPEITYRLAKQLAAPVRPAPAPQTAAVRGAGLAMVAADRHPTLTGQPL</sequence>
<evidence type="ECO:0000313" key="7">
    <source>
        <dbReference type="Proteomes" id="UP000292346"/>
    </source>
</evidence>
<gene>
    <name evidence="6" type="ORF">E0H45_14390</name>
</gene>
<dbReference type="SUPFAM" id="SSF53067">
    <property type="entry name" value="Actin-like ATPase domain"/>
    <property type="match status" value="2"/>
</dbReference>
<organism evidence="6 7">
    <name type="scientific">Kribbella soli</name>
    <dbReference type="NCBI Taxonomy" id="1124743"/>
    <lineage>
        <taxon>Bacteria</taxon>
        <taxon>Bacillati</taxon>
        <taxon>Actinomycetota</taxon>
        <taxon>Actinomycetes</taxon>
        <taxon>Propionibacteriales</taxon>
        <taxon>Kribbellaceae</taxon>
        <taxon>Kribbella</taxon>
    </lineage>
</organism>
<dbReference type="GO" id="GO:0005524">
    <property type="term" value="F:ATP binding"/>
    <property type="evidence" value="ECO:0007669"/>
    <property type="project" value="UniProtKB-KW"/>
</dbReference>
<keyword evidence="3" id="KW-0547">Nucleotide-binding</keyword>
<name>A0A4R0HLT1_9ACTN</name>
<dbReference type="PANTHER" id="PTHR42749">
    <property type="entry name" value="CELL SHAPE-DETERMINING PROTEIN MREB"/>
    <property type="match status" value="1"/>
</dbReference>
<accession>A0A4R0HLT1</accession>
<proteinExistence type="predicted"/>
<dbReference type="Gene3D" id="3.30.420.40">
    <property type="match status" value="1"/>
</dbReference>
<keyword evidence="7" id="KW-1185">Reference proteome</keyword>
<dbReference type="AlphaFoldDB" id="A0A4R0HLT1"/>
<dbReference type="Proteomes" id="UP000292346">
    <property type="component" value="Unassembled WGS sequence"/>
</dbReference>